<evidence type="ECO:0000313" key="5">
    <source>
        <dbReference type="Proteomes" id="UP000398389"/>
    </source>
</evidence>
<evidence type="ECO:0000256" key="1">
    <source>
        <dbReference type="ARBA" id="ARBA00022737"/>
    </source>
</evidence>
<keyword evidence="2 3" id="KW-0802">TPR repeat</keyword>
<dbReference type="InterPro" id="IPR011990">
    <property type="entry name" value="TPR-like_helical_dom_sf"/>
</dbReference>
<keyword evidence="5" id="KW-1185">Reference proteome</keyword>
<dbReference type="PROSITE" id="PS50005">
    <property type="entry name" value="TPR"/>
    <property type="match status" value="1"/>
</dbReference>
<evidence type="ECO:0000313" key="4">
    <source>
        <dbReference type="EMBL" id="VVT55088.1"/>
    </source>
</evidence>
<proteinExistence type="predicted"/>
<dbReference type="InterPro" id="IPR019734">
    <property type="entry name" value="TPR_rpt"/>
</dbReference>
<dbReference type="Proteomes" id="UP000398389">
    <property type="component" value="Unassembled WGS sequence"/>
</dbReference>
<evidence type="ECO:0000256" key="3">
    <source>
        <dbReference type="PROSITE-ProRule" id="PRU00339"/>
    </source>
</evidence>
<dbReference type="EMBL" id="CABVLU010000003">
    <property type="protein sequence ID" value="VVT55088.1"/>
    <property type="molecule type" value="Genomic_DNA"/>
</dbReference>
<dbReference type="Gene3D" id="1.25.40.10">
    <property type="entry name" value="Tetratricopeptide repeat domain"/>
    <property type="match status" value="1"/>
</dbReference>
<organism evidence="4 5">
    <name type="scientific">Magnusiomyces paraingens</name>
    <dbReference type="NCBI Taxonomy" id="2606893"/>
    <lineage>
        <taxon>Eukaryota</taxon>
        <taxon>Fungi</taxon>
        <taxon>Dikarya</taxon>
        <taxon>Ascomycota</taxon>
        <taxon>Saccharomycotina</taxon>
        <taxon>Dipodascomycetes</taxon>
        <taxon>Dipodascales</taxon>
        <taxon>Dipodascaceae</taxon>
        <taxon>Magnusiomyces</taxon>
    </lineage>
</organism>
<accession>A0A5E8BTQ9</accession>
<keyword evidence="1" id="KW-0677">Repeat</keyword>
<evidence type="ECO:0000256" key="2">
    <source>
        <dbReference type="ARBA" id="ARBA00022803"/>
    </source>
</evidence>
<dbReference type="GeneID" id="43583236"/>
<sequence>MTASTSEKYIEAHKNFLIFDRAKFNSDSQYKSFDVFLGGALSGTYGVLDLPTLQPVFTLDHDDYPAKLDSAISSIIESTDLVKAIETTSDFICAAACLLQLFIQTNFTGPAASIDIYSKTVKVAADQQKTFDSEIIDSLLIEGEPVYILTSNPHLILASTRFLKAIIDNEKLSDTALLPFAKLWLARVSVIYQSLLDNTVSCLHEQVFDGYSIANLKGLLNMTDSTIPADLLSQHLQTVFYAELTRAELAFGLDANAERTLAVSVKASQLQMAITGVKGKRTKFQRTETHQLVLLAKSKHNKDDDPDDSFDSLPPPPIALELNSDLLLDKISYTKISDNEDIFRDYESLPEELRNLDPNRQPTLQDIDSALVLLKLAYIKETSTSDNILTQEEMLALANRIIESKDGSVNWCLYSRALWERSVLESRAAQTVERGTLQMQSLVEELGQNSATFLATPQTDNISERLSYIHSLVPLPKWAMDSKLAEQFMSIGSIKSAIEVYERLAMWHQAALCYAVVGQENKAQEVLRDHLAKHPKDARAWSILGDINQDPELWKHAWDVGKYPGARRSLASYYYNPPKSAGIPRNIDLAIKYMNEALRINPMHFKTWFMYGCAGLETEQYELAAEAFTRCVALEDDSGVSWSNLASALLRLDKKKEALNALKQAVKYVTSKLKWKVWSNYVTVATELQEWSEVLLGMREVLKLSKNDVESAGDVAVLEQLSNVLVRTDWNPSSLTFFQKSATELFTSTLPPLITHNPRLWRVVSRVELWRGHPWAALDAYEKGFRIYTHQPQVEIEEAVWNEAVEFCGELVDAYANLGPREGRLGEDTVVCANHKFKARSAVRLLIGKGKKYWEDSPGWEKLLEIKESIE</sequence>
<dbReference type="SMART" id="SM00028">
    <property type="entry name" value="TPR"/>
    <property type="match status" value="3"/>
</dbReference>
<dbReference type="InterPro" id="IPR044244">
    <property type="entry name" value="TTC27/Emw1"/>
</dbReference>
<dbReference type="RefSeq" id="XP_031855027.1">
    <property type="nucleotide sequence ID" value="XM_031999136.1"/>
</dbReference>
<dbReference type="Pfam" id="PF13181">
    <property type="entry name" value="TPR_8"/>
    <property type="match status" value="2"/>
</dbReference>
<dbReference type="OrthoDB" id="1936594at2759"/>
<protein>
    <submittedName>
        <fullName evidence="4">Uncharacterized protein</fullName>
    </submittedName>
</protein>
<dbReference type="PANTHER" id="PTHR16193:SF0">
    <property type="entry name" value="TETRATRICOPEPTIDE REPEAT PROTEIN 27"/>
    <property type="match status" value="1"/>
</dbReference>
<feature type="repeat" description="TPR" evidence="3">
    <location>
        <begin position="605"/>
        <end position="638"/>
    </location>
</feature>
<dbReference type="PANTHER" id="PTHR16193">
    <property type="entry name" value="TETRATRICOPEPTIDE REPEAT PROTEIN 27"/>
    <property type="match status" value="1"/>
</dbReference>
<gene>
    <name evidence="4" type="ORF">SAPINGB_P004421</name>
</gene>
<dbReference type="SUPFAM" id="SSF48452">
    <property type="entry name" value="TPR-like"/>
    <property type="match status" value="1"/>
</dbReference>
<reference evidence="4 5" key="1">
    <citation type="submission" date="2019-09" db="EMBL/GenBank/DDBJ databases">
        <authorList>
            <person name="Brejova B."/>
        </authorList>
    </citation>
    <scope>NUCLEOTIDE SEQUENCE [LARGE SCALE GENOMIC DNA]</scope>
</reference>
<name>A0A5E8BTQ9_9ASCO</name>
<dbReference type="AlphaFoldDB" id="A0A5E8BTQ9"/>